<protein>
    <submittedName>
        <fullName evidence="1">Uncharacterized protein</fullName>
    </submittedName>
</protein>
<organism evidence="1 2">
    <name type="scientific">Pseudoroseicyclus aestuarii</name>
    <dbReference type="NCBI Taxonomy" id="1795041"/>
    <lineage>
        <taxon>Bacteria</taxon>
        <taxon>Pseudomonadati</taxon>
        <taxon>Pseudomonadota</taxon>
        <taxon>Alphaproteobacteria</taxon>
        <taxon>Rhodobacterales</taxon>
        <taxon>Paracoccaceae</taxon>
        <taxon>Pseudoroseicyclus</taxon>
    </lineage>
</organism>
<sequence>MSSILKLSGALAVALTLTACGETPGERAATGALAGAAGARVLGEDAVTGALVGGAVGGIAPCVQNPNRAGCQ</sequence>
<accession>A0A318T530</accession>
<name>A0A318T530_9RHOB</name>
<gene>
    <name evidence="1" type="ORF">DFP88_101140</name>
</gene>
<dbReference type="AlphaFoldDB" id="A0A318T530"/>
<comment type="caution">
    <text evidence="1">The sequence shown here is derived from an EMBL/GenBank/DDBJ whole genome shotgun (WGS) entry which is preliminary data.</text>
</comment>
<reference evidence="1 2" key="1">
    <citation type="submission" date="2018-06" db="EMBL/GenBank/DDBJ databases">
        <title>Genomic Encyclopedia of Type Strains, Phase III (KMG-III): the genomes of soil and plant-associated and newly described type strains.</title>
        <authorList>
            <person name="Whitman W."/>
        </authorList>
    </citation>
    <scope>NUCLEOTIDE SEQUENCE [LARGE SCALE GENOMIC DNA]</scope>
    <source>
        <strain evidence="1 2">CECT 9025</strain>
    </source>
</reference>
<proteinExistence type="predicted"/>
<dbReference type="PROSITE" id="PS51257">
    <property type="entry name" value="PROKAR_LIPOPROTEIN"/>
    <property type="match status" value="1"/>
</dbReference>
<evidence type="ECO:0000313" key="1">
    <source>
        <dbReference type="EMBL" id="PYE85474.1"/>
    </source>
</evidence>
<dbReference type="Proteomes" id="UP000248311">
    <property type="component" value="Unassembled WGS sequence"/>
</dbReference>
<keyword evidence="2" id="KW-1185">Reference proteome</keyword>
<dbReference type="RefSeq" id="WP_110812531.1">
    <property type="nucleotide sequence ID" value="NZ_QJTE01000001.1"/>
</dbReference>
<dbReference type="EMBL" id="QJTE01000001">
    <property type="protein sequence ID" value="PYE85474.1"/>
    <property type="molecule type" value="Genomic_DNA"/>
</dbReference>
<evidence type="ECO:0000313" key="2">
    <source>
        <dbReference type="Proteomes" id="UP000248311"/>
    </source>
</evidence>